<sequence>MGLSTRMSPLLLCSSCVRYRSAYIMARRNFRSQTLLNSHNSVEKKVREPENKVKKFKASSQIQSPSLLALKLARQSNGGRTLSSSESDKSSTNDLKLRLENLFVQWDDKKSLPYIISDEALQHSFDGDQDEAVESIILPTDLVRNTKPSPLLGTEDRDVPRSNIPCAGCGAFLQCQHSTFPGFLPSEYFKILSEREMKISICQRCYYIRHCDAFKEVSTDLIEYKSVISKIQPTQSLVLLIVDVMDMRGSIVPNLMDYIGDSHPLIVVGNKADLLSPDCQGYLGHVRDVLKSTCYSAGLSNIRQVILASAKTGFGIERLISMLFAYYKQKVDVYIVGTANTGKSSLFNTLLASDYCKSSARTLIERATVSMWPGET</sequence>
<proteinExistence type="predicted"/>
<organism evidence="1 2">
    <name type="scientific">Elysia marginata</name>
    <dbReference type="NCBI Taxonomy" id="1093978"/>
    <lineage>
        <taxon>Eukaryota</taxon>
        <taxon>Metazoa</taxon>
        <taxon>Spiralia</taxon>
        <taxon>Lophotrochozoa</taxon>
        <taxon>Mollusca</taxon>
        <taxon>Gastropoda</taxon>
        <taxon>Heterobranchia</taxon>
        <taxon>Euthyneura</taxon>
        <taxon>Panpulmonata</taxon>
        <taxon>Sacoglossa</taxon>
        <taxon>Placobranchoidea</taxon>
        <taxon>Plakobranchidae</taxon>
        <taxon>Elysia</taxon>
    </lineage>
</organism>
<protein>
    <submittedName>
        <fullName evidence="1">Nitric oxide-associated protein 1</fullName>
    </submittedName>
</protein>
<dbReference type="CDD" id="cd01855">
    <property type="entry name" value="YqeH"/>
    <property type="match status" value="1"/>
</dbReference>
<dbReference type="Gene3D" id="3.40.50.300">
    <property type="entry name" value="P-loop containing nucleotide triphosphate hydrolases"/>
    <property type="match status" value="1"/>
</dbReference>
<dbReference type="SUPFAM" id="SSF52540">
    <property type="entry name" value="P-loop containing nucleoside triphosphate hydrolases"/>
    <property type="match status" value="1"/>
</dbReference>
<evidence type="ECO:0000313" key="1">
    <source>
        <dbReference type="EMBL" id="GFR64084.1"/>
    </source>
</evidence>
<dbReference type="PANTHER" id="PTHR46406:SF1">
    <property type="entry name" value="NITRIC OXIDE-ASSOCIATED PROTEIN 1"/>
    <property type="match status" value="1"/>
</dbReference>
<evidence type="ECO:0000313" key="2">
    <source>
        <dbReference type="Proteomes" id="UP000762676"/>
    </source>
</evidence>
<name>A0AAV4ETI9_9GAST</name>
<dbReference type="EMBL" id="BMAT01007427">
    <property type="protein sequence ID" value="GFR64084.1"/>
    <property type="molecule type" value="Genomic_DNA"/>
</dbReference>
<dbReference type="InterPro" id="IPR052807">
    <property type="entry name" value="Mito_transl_resp_regulator"/>
</dbReference>
<dbReference type="PANTHER" id="PTHR46406">
    <property type="entry name" value="NITRIC OXIDE-ASSOCIATED PROTEIN 1"/>
    <property type="match status" value="1"/>
</dbReference>
<dbReference type="AlphaFoldDB" id="A0AAV4ETI9"/>
<accession>A0AAV4ETI9</accession>
<keyword evidence="2" id="KW-1185">Reference proteome</keyword>
<dbReference type="Proteomes" id="UP000762676">
    <property type="component" value="Unassembled WGS sequence"/>
</dbReference>
<comment type="caution">
    <text evidence="1">The sequence shown here is derived from an EMBL/GenBank/DDBJ whole genome shotgun (WGS) entry which is preliminary data.</text>
</comment>
<reference evidence="1 2" key="1">
    <citation type="journal article" date="2021" name="Elife">
        <title>Chloroplast acquisition without the gene transfer in kleptoplastic sea slugs, Plakobranchus ocellatus.</title>
        <authorList>
            <person name="Maeda T."/>
            <person name="Takahashi S."/>
            <person name="Yoshida T."/>
            <person name="Shimamura S."/>
            <person name="Takaki Y."/>
            <person name="Nagai Y."/>
            <person name="Toyoda A."/>
            <person name="Suzuki Y."/>
            <person name="Arimoto A."/>
            <person name="Ishii H."/>
            <person name="Satoh N."/>
            <person name="Nishiyama T."/>
            <person name="Hasebe M."/>
            <person name="Maruyama T."/>
            <person name="Minagawa J."/>
            <person name="Obokata J."/>
            <person name="Shigenobu S."/>
        </authorList>
    </citation>
    <scope>NUCLEOTIDE SEQUENCE [LARGE SCALE GENOMIC DNA]</scope>
</reference>
<gene>
    <name evidence="1" type="ORF">ElyMa_003622800</name>
</gene>
<dbReference type="InterPro" id="IPR027417">
    <property type="entry name" value="P-loop_NTPase"/>
</dbReference>